<dbReference type="EMBL" id="VIBQ01000010">
    <property type="protein sequence ID" value="KAB8339307.1"/>
    <property type="molecule type" value="Genomic_DNA"/>
</dbReference>
<organism evidence="2 3">
    <name type="scientific">Carpinus fangiana</name>
    <dbReference type="NCBI Taxonomy" id="176857"/>
    <lineage>
        <taxon>Eukaryota</taxon>
        <taxon>Viridiplantae</taxon>
        <taxon>Streptophyta</taxon>
        <taxon>Embryophyta</taxon>
        <taxon>Tracheophyta</taxon>
        <taxon>Spermatophyta</taxon>
        <taxon>Magnoliopsida</taxon>
        <taxon>eudicotyledons</taxon>
        <taxon>Gunneridae</taxon>
        <taxon>Pentapetalae</taxon>
        <taxon>rosids</taxon>
        <taxon>fabids</taxon>
        <taxon>Fagales</taxon>
        <taxon>Betulaceae</taxon>
        <taxon>Carpinus</taxon>
    </lineage>
</organism>
<sequence>MPRDSSRSSRSSSRSAGGSSRDHDLAVQFYSRETSGHWGALVNERGTENGTLFHVRSDTRRDPDRFYFEERPDQHVLSQSTYGRSIRPELPDVHHRYAGRLEEERLVGPGHRDYFKQRHGRSGVDIGRDLERDGRSWIGRPEEERSGPADARYNDTSRRQPTGRLNLGRFADTFAGRGTSPSDRDDKAETNPLDDPNYFRRGRR</sequence>
<protein>
    <submittedName>
        <fullName evidence="2">Uncharacterized protein</fullName>
    </submittedName>
</protein>
<feature type="compositionally biased region" description="Low complexity" evidence="1">
    <location>
        <begin position="8"/>
        <end position="19"/>
    </location>
</feature>
<feature type="region of interest" description="Disordered" evidence="1">
    <location>
        <begin position="108"/>
        <end position="204"/>
    </location>
</feature>
<evidence type="ECO:0000256" key="1">
    <source>
        <dbReference type="SAM" id="MobiDB-lite"/>
    </source>
</evidence>
<accession>A0A5N6KS14</accession>
<evidence type="ECO:0000313" key="3">
    <source>
        <dbReference type="Proteomes" id="UP000327013"/>
    </source>
</evidence>
<reference evidence="2 3" key="1">
    <citation type="submission" date="2019-06" db="EMBL/GenBank/DDBJ databases">
        <title>A chromosomal-level reference genome of Carpinus fangiana (Coryloideae, Betulaceae).</title>
        <authorList>
            <person name="Yang X."/>
            <person name="Wang Z."/>
            <person name="Zhang L."/>
            <person name="Hao G."/>
            <person name="Liu J."/>
            <person name="Yang Y."/>
        </authorList>
    </citation>
    <scope>NUCLEOTIDE SEQUENCE [LARGE SCALE GENOMIC DNA]</scope>
    <source>
        <strain evidence="2">Cfa_2016G</strain>
        <tissue evidence="2">Leaf</tissue>
    </source>
</reference>
<feature type="compositionally biased region" description="Basic and acidic residues" evidence="1">
    <location>
        <begin position="126"/>
        <end position="158"/>
    </location>
</feature>
<comment type="caution">
    <text evidence="2">The sequence shown here is derived from an EMBL/GenBank/DDBJ whole genome shotgun (WGS) entry which is preliminary data.</text>
</comment>
<keyword evidence="3" id="KW-1185">Reference proteome</keyword>
<gene>
    <name evidence="2" type="ORF">FH972_022240</name>
</gene>
<name>A0A5N6KS14_9ROSI</name>
<evidence type="ECO:0000313" key="2">
    <source>
        <dbReference type="EMBL" id="KAB8339307.1"/>
    </source>
</evidence>
<feature type="region of interest" description="Disordered" evidence="1">
    <location>
        <begin position="70"/>
        <end position="90"/>
    </location>
</feature>
<dbReference type="AlphaFoldDB" id="A0A5N6KS14"/>
<dbReference type="Proteomes" id="UP000327013">
    <property type="component" value="Unassembled WGS sequence"/>
</dbReference>
<feature type="region of interest" description="Disordered" evidence="1">
    <location>
        <begin position="1"/>
        <end position="25"/>
    </location>
</feature>
<proteinExistence type="predicted"/>
<dbReference type="OrthoDB" id="4412761at2759"/>